<evidence type="ECO:0000313" key="6">
    <source>
        <dbReference type="Proteomes" id="UP000385207"/>
    </source>
</evidence>
<protein>
    <recommendedName>
        <fullName evidence="3">citrate synthase (unknown stereospecificity)</fullName>
        <ecNumber evidence="3">2.3.3.16</ecNumber>
    </recommendedName>
</protein>
<dbReference type="SUPFAM" id="SSF48256">
    <property type="entry name" value="Citrate synthase"/>
    <property type="match status" value="1"/>
</dbReference>
<evidence type="ECO:0000256" key="2">
    <source>
        <dbReference type="ARBA" id="ARBA00010566"/>
    </source>
</evidence>
<dbReference type="CDD" id="cd06100">
    <property type="entry name" value="CCL_ACL-C"/>
    <property type="match status" value="1"/>
</dbReference>
<evidence type="ECO:0000256" key="4">
    <source>
        <dbReference type="ARBA" id="ARBA00022679"/>
    </source>
</evidence>
<dbReference type="InterPro" id="IPR016143">
    <property type="entry name" value="Citrate_synth-like_sm_a-sub"/>
</dbReference>
<dbReference type="NCBIfam" id="NF004869">
    <property type="entry name" value="PRK06224.1-6"/>
    <property type="match status" value="1"/>
</dbReference>
<dbReference type="AlphaFoldDB" id="A0A5E7HUF4"/>
<reference evidence="5 6" key="1">
    <citation type="submission" date="2019-09" db="EMBL/GenBank/DDBJ databases">
        <authorList>
            <person name="Chandra G."/>
            <person name="Truman W A."/>
        </authorList>
    </citation>
    <scope>NUCLEOTIDE SEQUENCE [LARGE SCALE GENOMIC DNA]</scope>
    <source>
        <strain evidence="5">PS862</strain>
    </source>
</reference>
<dbReference type="Pfam" id="PF00285">
    <property type="entry name" value="Citrate_synt"/>
    <property type="match status" value="1"/>
</dbReference>
<proteinExistence type="inferred from homology"/>
<organism evidence="5 6">
    <name type="scientific">Pseudomonas fluorescens</name>
    <dbReference type="NCBI Taxonomy" id="294"/>
    <lineage>
        <taxon>Bacteria</taxon>
        <taxon>Pseudomonadati</taxon>
        <taxon>Pseudomonadota</taxon>
        <taxon>Gammaproteobacteria</taxon>
        <taxon>Pseudomonadales</taxon>
        <taxon>Pseudomonadaceae</taxon>
        <taxon>Pseudomonas</taxon>
    </lineage>
</organism>
<dbReference type="EMBL" id="CABVII010000004">
    <property type="protein sequence ID" value="VVO67650.1"/>
    <property type="molecule type" value="Genomic_DNA"/>
</dbReference>
<sequence length="269" mass="29245">MNETPKYWSSAVSDVQDNTVYIRGYDLGDMIGKLSFADATYLLIRGMLPSAGQSKMIEGVLCSVLDYSLRKPGTAAARFCVSSNPSMVAGLATAVLSAGEYSLAPDQTGLFLNATINAAKQADSLDVAANSLVEGMRARKERVPGLGHPAFKYTDPRAQQLKQLAIETEVWGDICEWYEAIHRAFTSQAGKPEIVINEVGMMGAILAQMGFTPAEMTGLAVISTMPGVVAHISEELQSKVRIRVIPDEQVDYARERRNFVEDFAQVKSN</sequence>
<dbReference type="GO" id="GO:0005975">
    <property type="term" value="P:carbohydrate metabolic process"/>
    <property type="evidence" value="ECO:0007669"/>
    <property type="project" value="TreeGrafter"/>
</dbReference>
<keyword evidence="4" id="KW-0808">Transferase</keyword>
<dbReference type="EC" id="2.3.3.16" evidence="3"/>
<evidence type="ECO:0000313" key="5">
    <source>
        <dbReference type="EMBL" id="VVO67650.1"/>
    </source>
</evidence>
<dbReference type="InterPro" id="IPR036969">
    <property type="entry name" value="Citrate_synthase_sf"/>
</dbReference>
<dbReference type="Proteomes" id="UP000385207">
    <property type="component" value="Unassembled WGS sequence"/>
</dbReference>
<name>A0A5E7HUF4_PSEFL</name>
<comment type="similarity">
    <text evidence="2">Belongs to the citrate synthase family.</text>
</comment>
<dbReference type="Gene3D" id="1.10.580.10">
    <property type="entry name" value="Citrate Synthase, domain 1"/>
    <property type="match status" value="2"/>
</dbReference>
<dbReference type="OrthoDB" id="3284791at2"/>
<dbReference type="Gene3D" id="1.10.230.10">
    <property type="entry name" value="Cytochrome P450-Terp, domain 2"/>
    <property type="match status" value="1"/>
</dbReference>
<dbReference type="PANTHER" id="PTHR11739">
    <property type="entry name" value="CITRATE SYNTHASE"/>
    <property type="match status" value="1"/>
</dbReference>
<dbReference type="InterPro" id="IPR016142">
    <property type="entry name" value="Citrate_synth-like_lrg_a-sub"/>
</dbReference>
<dbReference type="GO" id="GO:0006099">
    <property type="term" value="P:tricarboxylic acid cycle"/>
    <property type="evidence" value="ECO:0007669"/>
    <property type="project" value="UniProtKB-UniPathway"/>
</dbReference>
<comment type="pathway">
    <text evidence="1">Carbohydrate metabolism; tricarboxylic acid cycle; isocitrate from oxaloacetate: step 1/2.</text>
</comment>
<accession>A0A5E7HUF4</accession>
<gene>
    <name evidence="5" type="ORF">PS862_01159</name>
</gene>
<evidence type="ECO:0000256" key="1">
    <source>
        <dbReference type="ARBA" id="ARBA00004751"/>
    </source>
</evidence>
<dbReference type="UniPathway" id="UPA00223">
    <property type="reaction ID" value="UER00717"/>
</dbReference>
<dbReference type="InterPro" id="IPR002020">
    <property type="entry name" value="Citrate_synthase"/>
</dbReference>
<dbReference type="GO" id="GO:0036440">
    <property type="term" value="F:citrate synthase activity"/>
    <property type="evidence" value="ECO:0007669"/>
    <property type="project" value="UniProtKB-EC"/>
</dbReference>
<dbReference type="GO" id="GO:0005829">
    <property type="term" value="C:cytosol"/>
    <property type="evidence" value="ECO:0007669"/>
    <property type="project" value="TreeGrafter"/>
</dbReference>
<dbReference type="RefSeq" id="WP_150783453.1">
    <property type="nucleotide sequence ID" value="NZ_CABVII010000004.1"/>
</dbReference>
<dbReference type="PANTHER" id="PTHR11739:SF4">
    <property type="entry name" value="CITRATE SYNTHASE, PEROXISOMAL"/>
    <property type="match status" value="1"/>
</dbReference>
<evidence type="ECO:0000256" key="3">
    <source>
        <dbReference type="ARBA" id="ARBA00012972"/>
    </source>
</evidence>